<evidence type="ECO:0000256" key="4">
    <source>
        <dbReference type="ARBA" id="ARBA00022801"/>
    </source>
</evidence>
<dbReference type="GO" id="GO:0016787">
    <property type="term" value="F:hydrolase activity"/>
    <property type="evidence" value="ECO:0007669"/>
    <property type="project" value="UniProtKB-KW"/>
</dbReference>
<comment type="subcellular location">
    <subcellularLocation>
        <location evidence="1">Nucleus</location>
    </subcellularLocation>
</comment>
<dbReference type="CDD" id="cd17955">
    <property type="entry name" value="DEADc_DDX49"/>
    <property type="match status" value="1"/>
</dbReference>
<dbReference type="GO" id="GO:0003724">
    <property type="term" value="F:RNA helicase activity"/>
    <property type="evidence" value="ECO:0007669"/>
    <property type="project" value="InterPro"/>
</dbReference>
<keyword evidence="2" id="KW-0690">Ribosome biogenesis</keyword>
<dbReference type="RefSeq" id="XP_040725189.1">
    <property type="nucleotide sequence ID" value="XM_040869390.1"/>
</dbReference>
<dbReference type="SMART" id="SM00487">
    <property type="entry name" value="DEXDc"/>
    <property type="match status" value="1"/>
</dbReference>
<dbReference type="InterPro" id="IPR014014">
    <property type="entry name" value="RNA_helicase_DEAD_Q_motif"/>
</dbReference>
<dbReference type="InterPro" id="IPR011545">
    <property type="entry name" value="DEAD/DEAH_box_helicase_dom"/>
</dbReference>
<comment type="similarity">
    <text evidence="10">Belongs to the DEAD box helicase family.</text>
</comment>
<feature type="short sequence motif" description="Q motif" evidence="9">
    <location>
        <begin position="4"/>
        <end position="32"/>
    </location>
</feature>
<dbReference type="GO" id="GO:0005829">
    <property type="term" value="C:cytosol"/>
    <property type="evidence" value="ECO:0007669"/>
    <property type="project" value="TreeGrafter"/>
</dbReference>
<evidence type="ECO:0000256" key="10">
    <source>
        <dbReference type="RuleBase" id="RU000492"/>
    </source>
</evidence>
<feature type="domain" description="Helicase ATP-binding" evidence="12">
    <location>
        <begin position="35"/>
        <end position="209"/>
    </location>
</feature>
<comment type="caution">
    <text evidence="15">The sequence shown here is derived from an EMBL/GenBank/DDBJ whole genome shotgun (WGS) entry which is preliminary data.</text>
</comment>
<dbReference type="SMART" id="SM00490">
    <property type="entry name" value="HELICc"/>
    <property type="match status" value="1"/>
</dbReference>
<keyword evidence="5 10" id="KW-0347">Helicase</keyword>
<organism evidence="15 16">
    <name type="scientific">Protomyces lactucae-debilis</name>
    <dbReference type="NCBI Taxonomy" id="2754530"/>
    <lineage>
        <taxon>Eukaryota</taxon>
        <taxon>Fungi</taxon>
        <taxon>Dikarya</taxon>
        <taxon>Ascomycota</taxon>
        <taxon>Taphrinomycotina</taxon>
        <taxon>Taphrinomycetes</taxon>
        <taxon>Taphrinales</taxon>
        <taxon>Protomycetaceae</taxon>
        <taxon>Protomyces</taxon>
    </lineage>
</organism>
<keyword evidence="7" id="KW-0694">RNA-binding</keyword>
<feature type="compositionally biased region" description="Basic and acidic residues" evidence="11">
    <location>
        <begin position="432"/>
        <end position="441"/>
    </location>
</feature>
<dbReference type="OMA" id="IMIFTDT"/>
<name>A0A1Y2FGW7_PROLT</name>
<reference evidence="15 16" key="1">
    <citation type="submission" date="2016-07" db="EMBL/GenBank/DDBJ databases">
        <title>Pervasive Adenine N6-methylation of Active Genes in Fungi.</title>
        <authorList>
            <consortium name="DOE Joint Genome Institute"/>
            <person name="Mondo S.J."/>
            <person name="Dannebaum R.O."/>
            <person name="Kuo R.C."/>
            <person name="Labutti K."/>
            <person name="Haridas S."/>
            <person name="Kuo A."/>
            <person name="Salamov A."/>
            <person name="Ahrendt S.R."/>
            <person name="Lipzen A."/>
            <person name="Sullivan W."/>
            <person name="Andreopoulos W.B."/>
            <person name="Clum A."/>
            <person name="Lindquist E."/>
            <person name="Daum C."/>
            <person name="Ramamoorthy G.K."/>
            <person name="Gryganskyi A."/>
            <person name="Culley D."/>
            <person name="Magnuson J.K."/>
            <person name="James T.Y."/>
            <person name="O'Malley M.A."/>
            <person name="Stajich J.E."/>
            <person name="Spatafora J.W."/>
            <person name="Visel A."/>
            <person name="Grigoriev I.V."/>
        </authorList>
    </citation>
    <scope>NUCLEOTIDE SEQUENCE [LARGE SCALE GENOMIC DNA]</scope>
    <source>
        <strain evidence="15 16">12-1054</strain>
    </source>
</reference>
<dbReference type="Pfam" id="PF00270">
    <property type="entry name" value="DEAD"/>
    <property type="match status" value="1"/>
</dbReference>
<dbReference type="GO" id="GO:0005634">
    <property type="term" value="C:nucleus"/>
    <property type="evidence" value="ECO:0007669"/>
    <property type="project" value="UniProtKB-SubCell"/>
</dbReference>
<dbReference type="PANTHER" id="PTHR47959">
    <property type="entry name" value="ATP-DEPENDENT RNA HELICASE RHLE-RELATED"/>
    <property type="match status" value="1"/>
</dbReference>
<dbReference type="GO" id="GO:0003723">
    <property type="term" value="F:RNA binding"/>
    <property type="evidence" value="ECO:0007669"/>
    <property type="project" value="UniProtKB-KW"/>
</dbReference>
<dbReference type="PROSITE" id="PS51192">
    <property type="entry name" value="HELICASE_ATP_BIND_1"/>
    <property type="match status" value="1"/>
</dbReference>
<sequence>MPATSFQELGLSTWLIDALQSLSITRPSAIQQACIPAILDGRDCIGGARTGSGKTAAFALPILQEWSQDPFGIFALILTPTRELAIQISDQFAALGASMDLKFATVVGGLDMLEQTQALSKRPHIVIATPGRLADIIRSNGDETVGGLRKCKYLVLDEADRLLSPSFAEALEDCLSLLPKDRQTLLFTATVTDAIRTLSQQPAKDGKPAPFLHEVEGEGSLSAVPATLDQRYLFIPTQVREAYLQDLLALPQNEGKSAIIFVNRTRTAELLRRMLRALEHRVTALHSDMAQRDRIDSLGRFRAEAAKILIATDVASRGLDIPQVEMVINYDLPRDPDDYIHRVGRTARAGRHGESISLIGEHDVELVHAIEERVRSKMQAYEGCKESRVLENLSQVSTAKREAQLALTDENFGERKEERRKKHGVVKASRGPYERKIRSAK</sequence>
<dbReference type="GO" id="GO:0042254">
    <property type="term" value="P:ribosome biogenesis"/>
    <property type="evidence" value="ECO:0007669"/>
    <property type="project" value="UniProtKB-KW"/>
</dbReference>
<dbReference type="AlphaFoldDB" id="A0A1Y2FGW7"/>
<evidence type="ECO:0000256" key="3">
    <source>
        <dbReference type="ARBA" id="ARBA00022741"/>
    </source>
</evidence>
<dbReference type="InterPro" id="IPR000629">
    <property type="entry name" value="RNA-helicase_DEAD-box_CS"/>
</dbReference>
<dbReference type="EMBL" id="MCFI01000010">
    <property type="protein sequence ID" value="ORY82055.1"/>
    <property type="molecule type" value="Genomic_DNA"/>
</dbReference>
<proteinExistence type="inferred from homology"/>
<dbReference type="CDD" id="cd18787">
    <property type="entry name" value="SF2_C_DEAD"/>
    <property type="match status" value="1"/>
</dbReference>
<dbReference type="Gene3D" id="3.40.50.300">
    <property type="entry name" value="P-loop containing nucleotide triphosphate hydrolases"/>
    <property type="match status" value="2"/>
</dbReference>
<dbReference type="SUPFAM" id="SSF52540">
    <property type="entry name" value="P-loop containing nucleoside triphosphate hydrolases"/>
    <property type="match status" value="1"/>
</dbReference>
<accession>A0A1Y2FGW7</accession>
<gene>
    <name evidence="15" type="ORF">BCR37DRAFT_379981</name>
</gene>
<dbReference type="InterPro" id="IPR050079">
    <property type="entry name" value="DEAD_box_RNA_helicase"/>
</dbReference>
<dbReference type="GeneID" id="63785989"/>
<evidence type="ECO:0000256" key="7">
    <source>
        <dbReference type="ARBA" id="ARBA00022884"/>
    </source>
</evidence>
<dbReference type="PROSITE" id="PS51195">
    <property type="entry name" value="Q_MOTIF"/>
    <property type="match status" value="1"/>
</dbReference>
<evidence type="ECO:0000256" key="5">
    <source>
        <dbReference type="ARBA" id="ARBA00022806"/>
    </source>
</evidence>
<keyword evidence="6 10" id="KW-0067">ATP-binding</keyword>
<keyword evidence="8" id="KW-0539">Nucleus</keyword>
<protein>
    <submittedName>
        <fullName evidence="15">ATP-dependent RNA helicase DBP8</fullName>
    </submittedName>
</protein>
<evidence type="ECO:0000313" key="15">
    <source>
        <dbReference type="EMBL" id="ORY82055.1"/>
    </source>
</evidence>
<keyword evidence="3 10" id="KW-0547">Nucleotide-binding</keyword>
<dbReference type="InterPro" id="IPR014001">
    <property type="entry name" value="Helicase_ATP-bd"/>
</dbReference>
<dbReference type="GO" id="GO:0010467">
    <property type="term" value="P:gene expression"/>
    <property type="evidence" value="ECO:0007669"/>
    <property type="project" value="UniProtKB-ARBA"/>
</dbReference>
<dbReference type="Proteomes" id="UP000193685">
    <property type="component" value="Unassembled WGS sequence"/>
</dbReference>
<dbReference type="InterPro" id="IPR027417">
    <property type="entry name" value="P-loop_NTPase"/>
</dbReference>
<evidence type="ECO:0000256" key="11">
    <source>
        <dbReference type="SAM" id="MobiDB-lite"/>
    </source>
</evidence>
<keyword evidence="4 10" id="KW-0378">Hydrolase</keyword>
<dbReference type="PANTHER" id="PTHR47959:SF24">
    <property type="entry name" value="ATP-DEPENDENT RNA HELICASE"/>
    <property type="match status" value="1"/>
</dbReference>
<dbReference type="PROSITE" id="PS51194">
    <property type="entry name" value="HELICASE_CTER"/>
    <property type="match status" value="1"/>
</dbReference>
<feature type="region of interest" description="Disordered" evidence="11">
    <location>
        <begin position="410"/>
        <end position="441"/>
    </location>
</feature>
<dbReference type="GO" id="GO:0005524">
    <property type="term" value="F:ATP binding"/>
    <property type="evidence" value="ECO:0007669"/>
    <property type="project" value="UniProtKB-KW"/>
</dbReference>
<dbReference type="Pfam" id="PF00271">
    <property type="entry name" value="Helicase_C"/>
    <property type="match status" value="1"/>
</dbReference>
<evidence type="ECO:0000256" key="6">
    <source>
        <dbReference type="ARBA" id="ARBA00022840"/>
    </source>
</evidence>
<dbReference type="InterPro" id="IPR001650">
    <property type="entry name" value="Helicase_C-like"/>
</dbReference>
<evidence type="ECO:0000259" key="14">
    <source>
        <dbReference type="PROSITE" id="PS51195"/>
    </source>
</evidence>
<feature type="domain" description="DEAD-box RNA helicase Q" evidence="14">
    <location>
        <begin position="4"/>
        <end position="32"/>
    </location>
</feature>
<feature type="domain" description="Helicase C-terminal" evidence="13">
    <location>
        <begin position="243"/>
        <end position="389"/>
    </location>
</feature>
<evidence type="ECO:0000256" key="9">
    <source>
        <dbReference type="PROSITE-ProRule" id="PRU00552"/>
    </source>
</evidence>
<evidence type="ECO:0000313" key="16">
    <source>
        <dbReference type="Proteomes" id="UP000193685"/>
    </source>
</evidence>
<evidence type="ECO:0000259" key="13">
    <source>
        <dbReference type="PROSITE" id="PS51194"/>
    </source>
</evidence>
<evidence type="ECO:0000256" key="1">
    <source>
        <dbReference type="ARBA" id="ARBA00004123"/>
    </source>
</evidence>
<dbReference type="OrthoDB" id="10261904at2759"/>
<evidence type="ECO:0000256" key="2">
    <source>
        <dbReference type="ARBA" id="ARBA00022517"/>
    </source>
</evidence>
<evidence type="ECO:0000256" key="8">
    <source>
        <dbReference type="ARBA" id="ARBA00023242"/>
    </source>
</evidence>
<dbReference type="PROSITE" id="PS00039">
    <property type="entry name" value="DEAD_ATP_HELICASE"/>
    <property type="match status" value="1"/>
</dbReference>
<evidence type="ECO:0000259" key="12">
    <source>
        <dbReference type="PROSITE" id="PS51192"/>
    </source>
</evidence>
<keyword evidence="16" id="KW-1185">Reference proteome</keyword>
<dbReference type="STRING" id="56484.A0A1Y2FGW7"/>